<evidence type="ECO:0000313" key="2">
    <source>
        <dbReference type="EMBL" id="JAC56158.1"/>
    </source>
</evidence>
<feature type="compositionally biased region" description="Low complexity" evidence="1">
    <location>
        <begin position="132"/>
        <end position="143"/>
    </location>
</feature>
<proteinExistence type="predicted"/>
<sequence length="169" mass="18445">INDVFGKRLQNKTNFTALRFKTSKSRIIQRLLKLAKDRSDLSEHFPSIIPKLETYTSHTKVAFQPLTGKRTIRSVNDIANGTEIPQIGHQTRRRDGQIFIIPEAPTEEAILPYESTTTATTATPPTMPPCAPQTVSPTASSNTSPIITTTVTPTAAPTAPAIQPIPESL</sequence>
<feature type="region of interest" description="Disordered" evidence="1">
    <location>
        <begin position="119"/>
        <end position="143"/>
    </location>
</feature>
<feature type="non-terminal residue" evidence="2">
    <location>
        <position position="1"/>
    </location>
</feature>
<accession>A0A034WQY0</accession>
<reference evidence="2" key="1">
    <citation type="journal article" date="2014" name="BMC Genomics">
        <title>Characterizing the developmental transcriptome of the oriental fruit fly, Bactrocera dorsalis (Diptera: Tephritidae) through comparative genomic analysis with Drosophila melanogaster utilizing modENCODE datasets.</title>
        <authorList>
            <person name="Geib S.M."/>
            <person name="Calla B."/>
            <person name="Hall B."/>
            <person name="Hou S."/>
            <person name="Manoukis N.C."/>
        </authorList>
    </citation>
    <scope>NUCLEOTIDE SEQUENCE</scope>
    <source>
        <strain evidence="2">Punador</strain>
    </source>
</reference>
<evidence type="ECO:0000256" key="1">
    <source>
        <dbReference type="SAM" id="MobiDB-lite"/>
    </source>
</evidence>
<name>A0A034WQY0_BACDO</name>
<protein>
    <submittedName>
        <fullName evidence="2">Uncharacterized protein</fullName>
    </submittedName>
</protein>
<feature type="region of interest" description="Disordered" evidence="1">
    <location>
        <begin position="150"/>
        <end position="169"/>
    </location>
</feature>
<feature type="non-terminal residue" evidence="2">
    <location>
        <position position="169"/>
    </location>
</feature>
<dbReference type="EMBL" id="GAKP01002794">
    <property type="protein sequence ID" value="JAC56158.1"/>
    <property type="molecule type" value="Transcribed_RNA"/>
</dbReference>
<dbReference type="AlphaFoldDB" id="A0A034WQY0"/>
<organism evidence="2">
    <name type="scientific">Bactrocera dorsalis</name>
    <name type="common">Oriental fruit fly</name>
    <name type="synonym">Dacus dorsalis</name>
    <dbReference type="NCBI Taxonomy" id="27457"/>
    <lineage>
        <taxon>Eukaryota</taxon>
        <taxon>Metazoa</taxon>
        <taxon>Ecdysozoa</taxon>
        <taxon>Arthropoda</taxon>
        <taxon>Hexapoda</taxon>
        <taxon>Insecta</taxon>
        <taxon>Pterygota</taxon>
        <taxon>Neoptera</taxon>
        <taxon>Endopterygota</taxon>
        <taxon>Diptera</taxon>
        <taxon>Brachycera</taxon>
        <taxon>Muscomorpha</taxon>
        <taxon>Tephritoidea</taxon>
        <taxon>Tephritidae</taxon>
        <taxon>Bactrocera</taxon>
        <taxon>Bactrocera</taxon>
    </lineage>
</organism>